<dbReference type="Proteomes" id="UP001061070">
    <property type="component" value="Unassembled WGS sequence"/>
</dbReference>
<evidence type="ECO:0000313" key="3">
    <source>
        <dbReference type="Proteomes" id="UP001061070"/>
    </source>
</evidence>
<dbReference type="SUPFAM" id="SSF46785">
    <property type="entry name" value="Winged helix' DNA-binding domain"/>
    <property type="match status" value="1"/>
</dbReference>
<protein>
    <submittedName>
        <fullName evidence="2">LysR family transcriptional regulator</fullName>
    </submittedName>
</protein>
<keyword evidence="3" id="KW-1185">Reference proteome</keyword>
<dbReference type="SUPFAM" id="SSF53850">
    <property type="entry name" value="Periplasmic binding protein-like II"/>
    <property type="match status" value="1"/>
</dbReference>
<dbReference type="Gene3D" id="3.40.190.290">
    <property type="match status" value="1"/>
</dbReference>
<proteinExistence type="predicted"/>
<reference evidence="2" key="1">
    <citation type="submission" date="2013-04" db="EMBL/GenBank/DDBJ databases">
        <title>The genome sequencing project of 58 acetic acid bacteria.</title>
        <authorList>
            <person name="Okamoto-Kainuma A."/>
            <person name="Ishikawa M."/>
            <person name="Umino S."/>
            <person name="Koizumi Y."/>
            <person name="Shiwa Y."/>
            <person name="Yoshikawa H."/>
            <person name="Matsutani M."/>
            <person name="Matsushita K."/>
        </authorList>
    </citation>
    <scope>NUCLEOTIDE SEQUENCE</scope>
    <source>
        <strain evidence="2">NRIC 0228</strain>
    </source>
</reference>
<organism evidence="2 3">
    <name type="scientific">Gluconobacter frateurii NRIC 0228</name>
    <dbReference type="NCBI Taxonomy" id="1307946"/>
    <lineage>
        <taxon>Bacteria</taxon>
        <taxon>Pseudomonadati</taxon>
        <taxon>Pseudomonadota</taxon>
        <taxon>Alphaproteobacteria</taxon>
        <taxon>Acetobacterales</taxon>
        <taxon>Acetobacteraceae</taxon>
        <taxon>Gluconobacter</taxon>
    </lineage>
</organism>
<feature type="domain" description="HTH lysR-type" evidence="1">
    <location>
        <begin position="7"/>
        <end position="64"/>
    </location>
</feature>
<dbReference type="InterPro" id="IPR036390">
    <property type="entry name" value="WH_DNA-bd_sf"/>
</dbReference>
<dbReference type="PANTHER" id="PTHR30419">
    <property type="entry name" value="HTH-TYPE TRANSCRIPTIONAL REGULATOR YBHD"/>
    <property type="match status" value="1"/>
</dbReference>
<comment type="caution">
    <text evidence="2">The sequence shown here is derived from an EMBL/GenBank/DDBJ whole genome shotgun (WGS) entry which is preliminary data.</text>
</comment>
<accession>A0ABQ0QC63</accession>
<dbReference type="InterPro" id="IPR050950">
    <property type="entry name" value="HTH-type_LysR_regulators"/>
</dbReference>
<dbReference type="RefSeq" id="WP_145994558.1">
    <property type="nucleotide sequence ID" value="NZ_BAQW01000006.1"/>
</dbReference>
<evidence type="ECO:0000259" key="1">
    <source>
        <dbReference type="PROSITE" id="PS50931"/>
    </source>
</evidence>
<dbReference type="Gene3D" id="1.10.10.10">
    <property type="entry name" value="Winged helix-like DNA-binding domain superfamily/Winged helix DNA-binding domain"/>
    <property type="match status" value="1"/>
</dbReference>
<sequence>MKRKSNIKMRHLDVVKNLYKIQNLKNASDVMSITPAAISKSCIEFEKIIGKTLFSRTRKGFIPNDIAKRVVESSILIEKEIDRMIVDIDNIYNDQKYISISFQSNSIISAMMNCVLNLKRKKGINFSINYGSRDQIFSNLLKGKTDIIFASTYSEIIDDRLDYKYIVKDECVIFDRTNIYTVDYIIKNWKTLQSKIWILPVRGTAMRDKFESILEYNGLKSPKNLIEINSTIGATTFIDNDDTIGMSPLSFLKKIKYGSGAKEVSDGSQKIILDVGIFWRKNSREIVSNTVNDLTKEIIENI</sequence>
<dbReference type="PROSITE" id="PS50931">
    <property type="entry name" value="HTH_LYSR"/>
    <property type="match status" value="1"/>
</dbReference>
<dbReference type="InterPro" id="IPR036388">
    <property type="entry name" value="WH-like_DNA-bd_sf"/>
</dbReference>
<dbReference type="InterPro" id="IPR000847">
    <property type="entry name" value="LysR_HTH_N"/>
</dbReference>
<dbReference type="EMBL" id="BAQW01000006">
    <property type="protein sequence ID" value="GBR12718.1"/>
    <property type="molecule type" value="Genomic_DNA"/>
</dbReference>
<gene>
    <name evidence="2" type="ORF">AA0228_1802</name>
</gene>
<dbReference type="PANTHER" id="PTHR30419:SF8">
    <property type="entry name" value="NITROGEN ASSIMILATION TRANSCRIPTIONAL ACTIVATOR-RELATED"/>
    <property type="match status" value="1"/>
</dbReference>
<name>A0ABQ0QC63_9PROT</name>
<evidence type="ECO:0000313" key="2">
    <source>
        <dbReference type="EMBL" id="GBR12718.1"/>
    </source>
</evidence>